<dbReference type="EMBL" id="JAHLKM010000037">
    <property type="protein sequence ID" value="MCQ4334801.1"/>
    <property type="molecule type" value="Genomic_DNA"/>
</dbReference>
<organism evidence="1 2">
    <name type="scientific">Natronomonas aquatica</name>
    <dbReference type="NCBI Taxonomy" id="2841590"/>
    <lineage>
        <taxon>Archaea</taxon>
        <taxon>Methanobacteriati</taxon>
        <taxon>Methanobacteriota</taxon>
        <taxon>Stenosarchaea group</taxon>
        <taxon>Halobacteria</taxon>
        <taxon>Halobacteriales</taxon>
        <taxon>Natronomonadaceae</taxon>
        <taxon>Natronomonas</taxon>
    </lineage>
</organism>
<keyword evidence="2" id="KW-1185">Reference proteome</keyword>
<protein>
    <submittedName>
        <fullName evidence="1">Uncharacterized protein</fullName>
    </submittedName>
</protein>
<dbReference type="Proteomes" id="UP001139494">
    <property type="component" value="Unassembled WGS sequence"/>
</dbReference>
<dbReference type="AlphaFoldDB" id="A0A9R1CWL9"/>
<name>A0A9R1CWL9_9EURY</name>
<accession>A0A9R1CWL9</accession>
<evidence type="ECO:0000313" key="1">
    <source>
        <dbReference type="EMBL" id="MCQ4334801.1"/>
    </source>
</evidence>
<gene>
    <name evidence="1" type="ORF">KM295_15205</name>
</gene>
<comment type="caution">
    <text evidence="1">The sequence shown here is derived from an EMBL/GenBank/DDBJ whole genome shotgun (WGS) entry which is preliminary data.</text>
</comment>
<evidence type="ECO:0000313" key="2">
    <source>
        <dbReference type="Proteomes" id="UP001139494"/>
    </source>
</evidence>
<reference evidence="1" key="1">
    <citation type="journal article" date="2023" name="Front. Microbiol.">
        <title>Genomic-based phylogenetic and metabolic analyses of the genus Natronomonas, and description of Natronomonas aquatica sp. nov.</title>
        <authorList>
            <person name="Garcia-Roldan A."/>
            <person name="Duran-Viseras A."/>
            <person name="de la Haba R.R."/>
            <person name="Corral P."/>
            <person name="Sanchez-Porro C."/>
            <person name="Ventosa A."/>
        </authorList>
    </citation>
    <scope>NUCLEOTIDE SEQUENCE</scope>
    <source>
        <strain evidence="1">F2-12</strain>
    </source>
</reference>
<sequence length="933" mass="100026">MEASGLIRVGAGVIVFVAVFALFVTPAAGAADANSAAFEYHAADLLKDGSDEVTDRTITLVPEGTATEGDVVRVVIEKPERDAFEITGASGTATGVGIAVDHTADTIEIELTNLGGNGTVTDAEITVEASLRATDAVASDAVEYDATTVGRVKENETDLGLDSESAITVSVTEAAEIGFTAENIDKEIDGSNHEVNNFDQLALTFSKDNVVVDDGDTINLSVNPDIIKSSEESAIGIRNAIEWETQDENISHISVSKSNTNILDDHADKITITIHTIDGDPKLISNESIALNVELLIDEESLKYATNRYHRVDFLEVDVEGENNAELTDNEDIRTESPLFVDIYPGEVEEFSLDGPQSGSEVGISENRSVPIGTVEDRFGNEIRTPTFQTTLSGVEGNYTQTDVGIDTADRDGLYLGRGREIEPRVGVFDLTVEVTDVEGPATHADGEVTATVENLTIYPDNVTTRVAGRSRDFDADGGSVGVAVDLGVRDEEIDRLDLELRRVSGNGTVTVNETGGAPTATDLWTETEYAADDEMRPENAWVIERGLAAADFDGGVRTYRLESNATGRYEITADVMPYEGRLVAEETEIRSSTTREHENATRGTAEIVATGPIAAVGGVAVRSDREFVGIEADPGDPVVVELGRFVDSNGNEISNTEETVTVGLGNETIENGVGTGSVTAEVGPTATGSAATAKLDPTAIDAMAVETGTNATVAVAFERNRQLNETDVTLVHRVTEPDGSGWHAGSLPQPATLYVDADGARDLVNWNPDTGRYESPPRANESDVLAGDRIEAEHLHRGYYFRAKDDSARLGFDFVTDENASVDGSGTVELGPGWHLGSSNYDISAHHRRGLDDDVNWSEYGFDTADDAFLIRDTAGNRLYDRTNGTDIDGSTATVGHGETYWIRVRDSEDSPLDREIVRPTFAEDEGIKKQR</sequence>
<proteinExistence type="predicted"/>
<dbReference type="RefSeq" id="WP_256030912.1">
    <property type="nucleotide sequence ID" value="NZ_JAHLKM010000037.1"/>
</dbReference>